<proteinExistence type="predicted"/>
<feature type="domain" description="Glycosyltransferase subfamily 4-like N-terminal" evidence="3">
    <location>
        <begin position="26"/>
        <end position="201"/>
    </location>
</feature>
<dbReference type="InterPro" id="IPR050194">
    <property type="entry name" value="Glycosyltransferase_grp1"/>
</dbReference>
<evidence type="ECO:0000256" key="2">
    <source>
        <dbReference type="ARBA" id="ARBA00022679"/>
    </source>
</evidence>
<dbReference type="RefSeq" id="WP_081482511.1">
    <property type="nucleotide sequence ID" value="NZ_JAAXPC010000001.1"/>
</dbReference>
<dbReference type="Proteomes" id="UP000563898">
    <property type="component" value="Unassembled WGS sequence"/>
</dbReference>
<gene>
    <name evidence="4" type="ORF">HGA05_02540</name>
</gene>
<name>A0A846WHK1_9ACTN</name>
<evidence type="ECO:0000256" key="1">
    <source>
        <dbReference type="ARBA" id="ARBA00022676"/>
    </source>
</evidence>
<evidence type="ECO:0000259" key="3">
    <source>
        <dbReference type="Pfam" id="PF13579"/>
    </source>
</evidence>
<dbReference type="PANTHER" id="PTHR45947:SF3">
    <property type="entry name" value="SULFOQUINOVOSYL TRANSFERASE SQD2"/>
    <property type="match status" value="1"/>
</dbReference>
<dbReference type="PANTHER" id="PTHR45947">
    <property type="entry name" value="SULFOQUINOVOSYL TRANSFERASE SQD2"/>
    <property type="match status" value="1"/>
</dbReference>
<keyword evidence="1" id="KW-0328">Glycosyltransferase</keyword>
<sequence length="414" mass="45432">MRRRRARPSDRPTVKVFGLNYAPEPSGSAPYTAGLAEWLAANGYEVEVIAGLPHYPQWKRYPTTESVEADHLRVRRRWHLIPRSPRTMGRMIMEATYAVQVPFVSGADVYVAASPSLLGSLAVVLRALPGRIPVVLWVQDIYSRGSEEALGNSRRITAVISRLERFLYRHVNHIIVPHNGFASSIGEVVGDRTPVDVVANWSHFDASAALEANPLGEELIRELVGAPPAWAVAVHAGNIGVKQGLENVVEAARVAHENGSRIRFVLLGDGNARPDLEKIAEGLPNLHFIDPLPREQVIPFLDAADILIVNERLGVREMSIPSKLTTYWSTSTPVVCCVDSTGLTAQEVNRANGGVVVAPGEPKALVDAIEELVADEERGRELVRHGAQHRIRHLGSEPALTVIADILNRSMRDR</sequence>
<keyword evidence="2 4" id="KW-0808">Transferase</keyword>
<dbReference type="Gene3D" id="3.40.50.2000">
    <property type="entry name" value="Glycogen Phosphorylase B"/>
    <property type="match status" value="2"/>
</dbReference>
<evidence type="ECO:0000313" key="4">
    <source>
        <dbReference type="EMBL" id="NKY00457.1"/>
    </source>
</evidence>
<dbReference type="GO" id="GO:1903509">
    <property type="term" value="P:liposaccharide metabolic process"/>
    <property type="evidence" value="ECO:0007669"/>
    <property type="project" value="UniProtKB-ARBA"/>
</dbReference>
<evidence type="ECO:0000313" key="5">
    <source>
        <dbReference type="Proteomes" id="UP000563898"/>
    </source>
</evidence>
<protein>
    <submittedName>
        <fullName evidence="4">Glycosyltransferase family 4 protein</fullName>
    </submittedName>
</protein>
<comment type="caution">
    <text evidence="4">The sequence shown here is derived from an EMBL/GenBank/DDBJ whole genome shotgun (WGS) entry which is preliminary data.</text>
</comment>
<dbReference type="Pfam" id="PF13692">
    <property type="entry name" value="Glyco_trans_1_4"/>
    <property type="match status" value="1"/>
</dbReference>
<dbReference type="EMBL" id="JAAXPC010000001">
    <property type="protein sequence ID" value="NKY00457.1"/>
    <property type="molecule type" value="Genomic_DNA"/>
</dbReference>
<organism evidence="4 5">
    <name type="scientific">Gordonia polyisoprenivorans</name>
    <dbReference type="NCBI Taxonomy" id="84595"/>
    <lineage>
        <taxon>Bacteria</taxon>
        <taxon>Bacillati</taxon>
        <taxon>Actinomycetota</taxon>
        <taxon>Actinomycetes</taxon>
        <taxon>Mycobacteriales</taxon>
        <taxon>Gordoniaceae</taxon>
        <taxon>Gordonia</taxon>
    </lineage>
</organism>
<dbReference type="GO" id="GO:0016758">
    <property type="term" value="F:hexosyltransferase activity"/>
    <property type="evidence" value="ECO:0007669"/>
    <property type="project" value="TreeGrafter"/>
</dbReference>
<accession>A0A846WHK1</accession>
<dbReference type="SUPFAM" id="SSF53756">
    <property type="entry name" value="UDP-Glycosyltransferase/glycogen phosphorylase"/>
    <property type="match status" value="1"/>
</dbReference>
<dbReference type="CDD" id="cd03794">
    <property type="entry name" value="GT4_WbuB-like"/>
    <property type="match status" value="1"/>
</dbReference>
<dbReference type="GO" id="GO:1901137">
    <property type="term" value="P:carbohydrate derivative biosynthetic process"/>
    <property type="evidence" value="ECO:0007669"/>
    <property type="project" value="UniProtKB-ARBA"/>
</dbReference>
<dbReference type="InterPro" id="IPR028098">
    <property type="entry name" value="Glyco_trans_4-like_N"/>
</dbReference>
<dbReference type="AlphaFoldDB" id="A0A846WHK1"/>
<reference evidence="4 5" key="1">
    <citation type="submission" date="2020-04" db="EMBL/GenBank/DDBJ databases">
        <title>MicrobeNet Type strains.</title>
        <authorList>
            <person name="Nicholson A.C."/>
        </authorList>
    </citation>
    <scope>NUCLEOTIDE SEQUENCE [LARGE SCALE GENOMIC DNA]</scope>
    <source>
        <strain evidence="4 5">ATCC BAA-14</strain>
    </source>
</reference>
<dbReference type="Pfam" id="PF13579">
    <property type="entry name" value="Glyco_trans_4_4"/>
    <property type="match status" value="1"/>
</dbReference>